<dbReference type="Proteomes" id="UP000246073">
    <property type="component" value="Unassembled WGS sequence"/>
</dbReference>
<keyword evidence="1" id="KW-0812">Transmembrane</keyword>
<keyword evidence="1" id="KW-1133">Transmembrane helix</keyword>
<reference evidence="3" key="1">
    <citation type="submission" date="2017-12" db="EMBL/GenBank/DDBJ databases">
        <authorList>
            <person name="Diaz M."/>
        </authorList>
    </citation>
    <scope>NUCLEOTIDE SEQUENCE [LARGE SCALE GENOMIC DNA]</scope>
    <source>
        <strain evidence="3">FI11154</strain>
    </source>
</reference>
<evidence type="ECO:0000313" key="3">
    <source>
        <dbReference type="Proteomes" id="UP000246073"/>
    </source>
</evidence>
<accession>A0A2P9HLJ9</accession>
<feature type="transmembrane region" description="Helical" evidence="1">
    <location>
        <begin position="6"/>
        <end position="25"/>
    </location>
</feature>
<name>A0A2P9HLJ9_9HYPH</name>
<organism evidence="2 3">
    <name type="scientific">Ochrobactrum soli</name>
    <dbReference type="NCBI Taxonomy" id="2448455"/>
    <lineage>
        <taxon>Bacteria</taxon>
        <taxon>Pseudomonadati</taxon>
        <taxon>Pseudomonadota</taxon>
        <taxon>Alphaproteobacteria</taxon>
        <taxon>Hyphomicrobiales</taxon>
        <taxon>Brucellaceae</taxon>
        <taxon>Brucella/Ochrobactrum group</taxon>
        <taxon>Ochrobactrum</taxon>
    </lineage>
</organism>
<proteinExistence type="predicted"/>
<protein>
    <submittedName>
        <fullName evidence="2">Uncharacterized protein</fullName>
    </submittedName>
</protein>
<keyword evidence="1" id="KW-0472">Membrane</keyword>
<gene>
    <name evidence="2" type="ORF">OHAE_829</name>
</gene>
<sequence length="48" mass="5169">MNRNGLYLIIGALIVVATGLAFYVYREETKPAGIELKIGEGGVSVEEN</sequence>
<dbReference type="AlphaFoldDB" id="A0A2P9HLJ9"/>
<dbReference type="EMBL" id="OOFM01000005">
    <property type="protein sequence ID" value="SPL64962.1"/>
    <property type="molecule type" value="Genomic_DNA"/>
</dbReference>
<evidence type="ECO:0000256" key="1">
    <source>
        <dbReference type="SAM" id="Phobius"/>
    </source>
</evidence>
<evidence type="ECO:0000313" key="2">
    <source>
        <dbReference type="EMBL" id="SPL64962.1"/>
    </source>
</evidence>